<reference evidence="1 2" key="1">
    <citation type="journal article" date="2009" name="Nat. Genet.">
        <title>The genome of the cucumber, Cucumis sativus L.</title>
        <authorList>
            <person name="Huang S."/>
            <person name="Li R."/>
            <person name="Zhang Z."/>
            <person name="Li L."/>
            <person name="Gu X."/>
            <person name="Fan W."/>
            <person name="Lucas W.J."/>
            <person name="Wang X."/>
            <person name="Xie B."/>
            <person name="Ni P."/>
            <person name="Ren Y."/>
            <person name="Zhu H."/>
            <person name="Li J."/>
            <person name="Lin K."/>
            <person name="Jin W."/>
            <person name="Fei Z."/>
            <person name="Li G."/>
            <person name="Staub J."/>
            <person name="Kilian A."/>
            <person name="van der Vossen E.A."/>
            <person name="Wu Y."/>
            <person name="Guo J."/>
            <person name="He J."/>
            <person name="Jia Z."/>
            <person name="Ren Y."/>
            <person name="Tian G."/>
            <person name="Lu Y."/>
            <person name="Ruan J."/>
            <person name="Qian W."/>
            <person name="Wang M."/>
            <person name="Huang Q."/>
            <person name="Li B."/>
            <person name="Xuan Z."/>
            <person name="Cao J."/>
            <person name="Asan"/>
            <person name="Wu Z."/>
            <person name="Zhang J."/>
            <person name="Cai Q."/>
            <person name="Bai Y."/>
            <person name="Zhao B."/>
            <person name="Han Y."/>
            <person name="Li Y."/>
            <person name="Li X."/>
            <person name="Wang S."/>
            <person name="Shi Q."/>
            <person name="Liu S."/>
            <person name="Cho W.K."/>
            <person name="Kim J.Y."/>
            <person name="Xu Y."/>
            <person name="Heller-Uszynska K."/>
            <person name="Miao H."/>
            <person name="Cheng Z."/>
            <person name="Zhang S."/>
            <person name="Wu J."/>
            <person name="Yang Y."/>
            <person name="Kang H."/>
            <person name="Li M."/>
            <person name="Liang H."/>
            <person name="Ren X."/>
            <person name="Shi Z."/>
            <person name="Wen M."/>
            <person name="Jian M."/>
            <person name="Yang H."/>
            <person name="Zhang G."/>
            <person name="Yang Z."/>
            <person name="Chen R."/>
            <person name="Liu S."/>
            <person name="Li J."/>
            <person name="Ma L."/>
            <person name="Liu H."/>
            <person name="Zhou Y."/>
            <person name="Zhao J."/>
            <person name="Fang X."/>
            <person name="Li G."/>
            <person name="Fang L."/>
            <person name="Li Y."/>
            <person name="Liu D."/>
            <person name="Zheng H."/>
            <person name="Zhang Y."/>
            <person name="Qin N."/>
            <person name="Li Z."/>
            <person name="Yang G."/>
            <person name="Yang S."/>
            <person name="Bolund L."/>
            <person name="Kristiansen K."/>
            <person name="Zheng H."/>
            <person name="Li S."/>
            <person name="Zhang X."/>
            <person name="Yang H."/>
            <person name="Wang J."/>
            <person name="Sun R."/>
            <person name="Zhang B."/>
            <person name="Jiang S."/>
            <person name="Wang J."/>
            <person name="Du Y."/>
            <person name="Li S."/>
        </authorList>
    </citation>
    <scope>NUCLEOTIDE SEQUENCE [LARGE SCALE GENOMIC DNA]</scope>
    <source>
        <strain evidence="2">cv. 9930</strain>
    </source>
</reference>
<sequence>MKSDKTLTTNIDMFPPPPQLLAGALSSPSYSILLISLSSSTAPPHFLQRQLIDTDPHYPVARRLPFFFIFGNL</sequence>
<protein>
    <submittedName>
        <fullName evidence="1">Uncharacterized protein</fullName>
    </submittedName>
</protein>
<gene>
    <name evidence="1" type="ORF">Csa_3G585940</name>
</gene>
<accession>A0A0A0L8N3</accession>
<dbReference type="AlphaFoldDB" id="A0A0A0L8N3"/>
<reference evidence="1 2" key="2">
    <citation type="journal article" date="2009" name="PLoS ONE">
        <title>An integrated genetic and cytogenetic map of the cucumber genome.</title>
        <authorList>
            <person name="Ren Y."/>
            <person name="Zhang Z."/>
            <person name="Liu J."/>
            <person name="Staub J.E."/>
            <person name="Han Y."/>
            <person name="Cheng Z."/>
            <person name="Li X."/>
            <person name="Lu J."/>
            <person name="Miao H."/>
            <person name="Kang H."/>
            <person name="Xie B."/>
            <person name="Gu X."/>
            <person name="Wang X."/>
            <person name="Du Y."/>
            <person name="Jin W."/>
            <person name="Huang S."/>
        </authorList>
    </citation>
    <scope>NUCLEOTIDE SEQUENCE [LARGE SCALE GENOMIC DNA]</scope>
    <source>
        <strain evidence="2">cv. 9930</strain>
    </source>
</reference>
<dbReference type="Proteomes" id="UP000029981">
    <property type="component" value="Chromosome 3"/>
</dbReference>
<reference evidence="1 2" key="3">
    <citation type="journal article" date="2010" name="BMC Genomics">
        <title>Transcriptome sequencing and comparative analysis of cucumber flowers with different sex types.</title>
        <authorList>
            <person name="Guo S."/>
            <person name="Zheng Y."/>
            <person name="Joung J.G."/>
            <person name="Liu S."/>
            <person name="Zhang Z."/>
            <person name="Crasta O.R."/>
            <person name="Sobral B.W."/>
            <person name="Xu Y."/>
            <person name="Huang S."/>
            <person name="Fei Z."/>
        </authorList>
    </citation>
    <scope>NUCLEOTIDE SEQUENCE [LARGE SCALE GENOMIC DNA]</scope>
    <source>
        <strain evidence="2">cv. 9930</strain>
    </source>
</reference>
<dbReference type="Gramene" id="KGN58183">
    <property type="protein sequence ID" value="KGN58183"/>
    <property type="gene ID" value="Csa_3G585940"/>
</dbReference>
<name>A0A0A0L8N3_CUCSA</name>
<reference evidence="1 2" key="4">
    <citation type="journal article" date="2011" name="BMC Genomics">
        <title>RNA-Seq improves annotation of protein-coding genes in the cucumber genome.</title>
        <authorList>
            <person name="Li Z."/>
            <person name="Zhang Z."/>
            <person name="Yan P."/>
            <person name="Huang S."/>
            <person name="Fei Z."/>
            <person name="Lin K."/>
        </authorList>
    </citation>
    <scope>NUCLEOTIDE SEQUENCE [LARGE SCALE GENOMIC DNA]</scope>
    <source>
        <strain evidence="2">cv. 9930</strain>
    </source>
</reference>
<dbReference type="EMBL" id="CM002924">
    <property type="protein sequence ID" value="KGN58183.1"/>
    <property type="molecule type" value="Genomic_DNA"/>
</dbReference>
<evidence type="ECO:0000313" key="1">
    <source>
        <dbReference type="EMBL" id="KGN58183.1"/>
    </source>
</evidence>
<keyword evidence="2" id="KW-1185">Reference proteome</keyword>
<organism evidence="1 2">
    <name type="scientific">Cucumis sativus</name>
    <name type="common">Cucumber</name>
    <dbReference type="NCBI Taxonomy" id="3659"/>
    <lineage>
        <taxon>Eukaryota</taxon>
        <taxon>Viridiplantae</taxon>
        <taxon>Streptophyta</taxon>
        <taxon>Embryophyta</taxon>
        <taxon>Tracheophyta</taxon>
        <taxon>Spermatophyta</taxon>
        <taxon>Magnoliopsida</taxon>
        <taxon>eudicotyledons</taxon>
        <taxon>Gunneridae</taxon>
        <taxon>Pentapetalae</taxon>
        <taxon>rosids</taxon>
        <taxon>fabids</taxon>
        <taxon>Cucurbitales</taxon>
        <taxon>Cucurbitaceae</taxon>
        <taxon>Benincaseae</taxon>
        <taxon>Cucumis</taxon>
    </lineage>
</organism>
<evidence type="ECO:0000313" key="2">
    <source>
        <dbReference type="Proteomes" id="UP000029981"/>
    </source>
</evidence>
<proteinExistence type="predicted"/>